<comment type="cofactor">
    <cofactor evidence="1 12">
        <name>FAD</name>
        <dbReference type="ChEBI" id="CHEBI:57692"/>
    </cofactor>
</comment>
<dbReference type="SUPFAM" id="SSF51905">
    <property type="entry name" value="FAD/NAD(P)-binding domain"/>
    <property type="match status" value="1"/>
</dbReference>
<evidence type="ECO:0000259" key="13">
    <source>
        <dbReference type="Pfam" id="PF00890"/>
    </source>
</evidence>
<keyword evidence="8 12" id="KW-0560">Oxidoreductase</keyword>
<keyword evidence="6 12" id="KW-0662">Pyridine nucleotide biosynthesis</keyword>
<dbReference type="InterPro" id="IPR003953">
    <property type="entry name" value="FAD-dep_OxRdtase_2_FAD-bd"/>
</dbReference>
<evidence type="ECO:0000256" key="11">
    <source>
        <dbReference type="PIRSR" id="PIRSR000171-1"/>
    </source>
</evidence>
<dbReference type="PIRSF" id="PIRSF000171">
    <property type="entry name" value="SDHA_APRA_LASPO"/>
    <property type="match status" value="1"/>
</dbReference>
<dbReference type="AlphaFoldDB" id="A0A7C0VB46"/>
<evidence type="ECO:0000259" key="14">
    <source>
        <dbReference type="Pfam" id="PF02910"/>
    </source>
</evidence>
<dbReference type="EC" id="1.4.3.16" evidence="4 10"/>
<dbReference type="FunFam" id="1.20.58.100:FF:000002">
    <property type="entry name" value="L-aspartate oxidase"/>
    <property type="match status" value="1"/>
</dbReference>
<evidence type="ECO:0000256" key="7">
    <source>
        <dbReference type="ARBA" id="ARBA00022827"/>
    </source>
</evidence>
<dbReference type="InterPro" id="IPR005288">
    <property type="entry name" value="NadB"/>
</dbReference>
<comment type="similarity">
    <text evidence="3 12">Belongs to the FAD-dependent oxidoreductase 2 family. NadB subfamily.</text>
</comment>
<keyword evidence="5 12" id="KW-0285">Flavoprotein</keyword>
<accession>A0A7C0VB46</accession>
<dbReference type="FunFam" id="3.90.700.10:FF:000002">
    <property type="entry name" value="L-aspartate oxidase"/>
    <property type="match status" value="1"/>
</dbReference>
<dbReference type="NCBIfam" id="TIGR00551">
    <property type="entry name" value="nadB"/>
    <property type="match status" value="1"/>
</dbReference>
<feature type="domain" description="Fumarate reductase/succinate dehydrogenase flavoprotein-like C-terminal" evidence="14">
    <location>
        <begin position="433"/>
        <end position="521"/>
    </location>
</feature>
<reference evidence="15" key="1">
    <citation type="journal article" date="2020" name="mSystems">
        <title>Genome- and Community-Level Interaction Insights into Carbon Utilization and Element Cycling Functions of Hydrothermarchaeota in Hydrothermal Sediment.</title>
        <authorList>
            <person name="Zhou Z."/>
            <person name="Liu Y."/>
            <person name="Xu W."/>
            <person name="Pan J."/>
            <person name="Luo Z.H."/>
            <person name="Li M."/>
        </authorList>
    </citation>
    <scope>NUCLEOTIDE SEQUENCE [LARGE SCALE GENOMIC DNA]</scope>
    <source>
        <strain evidence="15">HyVt-102</strain>
    </source>
</reference>
<feature type="active site" description="Proton acceptor" evidence="11">
    <location>
        <position position="283"/>
    </location>
</feature>
<evidence type="ECO:0000256" key="2">
    <source>
        <dbReference type="ARBA" id="ARBA00004950"/>
    </source>
</evidence>
<dbReference type="GO" id="GO:0005737">
    <property type="term" value="C:cytoplasm"/>
    <property type="evidence" value="ECO:0007669"/>
    <property type="project" value="UniProtKB-SubCell"/>
</dbReference>
<comment type="pathway">
    <text evidence="2 12">Cofactor biosynthesis; NAD(+) biosynthesis; iminoaspartate from L-aspartate (oxidase route): step 1/1.</text>
</comment>
<evidence type="ECO:0000256" key="1">
    <source>
        <dbReference type="ARBA" id="ARBA00001974"/>
    </source>
</evidence>
<evidence type="ECO:0000256" key="10">
    <source>
        <dbReference type="NCBIfam" id="TIGR00551"/>
    </source>
</evidence>
<dbReference type="SUPFAM" id="SSF46977">
    <property type="entry name" value="Succinate dehydrogenase/fumarate reductase flavoprotein C-terminal domain"/>
    <property type="match status" value="1"/>
</dbReference>
<dbReference type="EMBL" id="DQWE01000101">
    <property type="protein sequence ID" value="HDI82589.1"/>
    <property type="molecule type" value="Genomic_DNA"/>
</dbReference>
<dbReference type="PRINTS" id="PR00368">
    <property type="entry name" value="FADPNR"/>
</dbReference>
<protein>
    <recommendedName>
        <fullName evidence="4 10">L-aspartate oxidase</fullName>
        <ecNumber evidence="4 10">1.4.3.16</ecNumber>
    </recommendedName>
</protein>
<evidence type="ECO:0000313" key="15">
    <source>
        <dbReference type="EMBL" id="HDI82589.1"/>
    </source>
</evidence>
<dbReference type="Gene3D" id="3.50.50.60">
    <property type="entry name" value="FAD/NAD(P)-binding domain"/>
    <property type="match status" value="1"/>
</dbReference>
<dbReference type="Proteomes" id="UP000885847">
    <property type="component" value="Unassembled WGS sequence"/>
</dbReference>
<evidence type="ECO:0000256" key="12">
    <source>
        <dbReference type="RuleBase" id="RU362049"/>
    </source>
</evidence>
<dbReference type="InterPro" id="IPR015939">
    <property type="entry name" value="Fum_Rdtase/Succ_DH_flav-like_C"/>
</dbReference>
<proteinExistence type="inferred from homology"/>
<dbReference type="Pfam" id="PF00890">
    <property type="entry name" value="FAD_binding_2"/>
    <property type="match status" value="1"/>
</dbReference>
<feature type="domain" description="FAD-dependent oxidoreductase 2 FAD-binding" evidence="13">
    <location>
        <begin position="9"/>
        <end position="385"/>
    </location>
</feature>
<dbReference type="InterPro" id="IPR027477">
    <property type="entry name" value="Succ_DH/fumarate_Rdtase_cat_sf"/>
</dbReference>
<organism evidence="15">
    <name type="scientific">candidate division WOR-3 bacterium</name>
    <dbReference type="NCBI Taxonomy" id="2052148"/>
    <lineage>
        <taxon>Bacteria</taxon>
        <taxon>Bacteria division WOR-3</taxon>
    </lineage>
</organism>
<dbReference type="PANTHER" id="PTHR42716">
    <property type="entry name" value="L-ASPARTATE OXIDASE"/>
    <property type="match status" value="1"/>
</dbReference>
<dbReference type="Pfam" id="PF02910">
    <property type="entry name" value="Succ_DH_flav_C"/>
    <property type="match status" value="1"/>
</dbReference>
<dbReference type="UniPathway" id="UPA00253">
    <property type="reaction ID" value="UER00326"/>
</dbReference>
<comment type="function">
    <text evidence="12">Catalyzes the oxidation of L-aspartate to iminoaspartate.</text>
</comment>
<evidence type="ECO:0000256" key="5">
    <source>
        <dbReference type="ARBA" id="ARBA00022630"/>
    </source>
</evidence>
<dbReference type="SUPFAM" id="SSF56425">
    <property type="entry name" value="Succinate dehydrogenase/fumarate reductase flavoprotein, catalytic domain"/>
    <property type="match status" value="1"/>
</dbReference>
<dbReference type="GO" id="GO:0034628">
    <property type="term" value="P:'de novo' NAD+ biosynthetic process from L-aspartate"/>
    <property type="evidence" value="ECO:0007669"/>
    <property type="project" value="TreeGrafter"/>
</dbReference>
<comment type="catalytic activity">
    <reaction evidence="9">
        <text>L-aspartate + O2 = iminosuccinate + H2O2</text>
        <dbReference type="Rhea" id="RHEA:25876"/>
        <dbReference type="ChEBI" id="CHEBI:15379"/>
        <dbReference type="ChEBI" id="CHEBI:16240"/>
        <dbReference type="ChEBI" id="CHEBI:29991"/>
        <dbReference type="ChEBI" id="CHEBI:77875"/>
        <dbReference type="EC" id="1.4.3.16"/>
    </reaction>
    <physiologicalReaction direction="left-to-right" evidence="9">
        <dbReference type="Rhea" id="RHEA:25877"/>
    </physiologicalReaction>
</comment>
<comment type="caution">
    <text evidence="15">The sequence shown here is derived from an EMBL/GenBank/DDBJ whole genome shotgun (WGS) entry which is preliminary data.</text>
</comment>
<dbReference type="GO" id="GO:0008734">
    <property type="term" value="F:L-aspartate oxidase activity"/>
    <property type="evidence" value="ECO:0007669"/>
    <property type="project" value="UniProtKB-UniRule"/>
</dbReference>
<evidence type="ECO:0000256" key="8">
    <source>
        <dbReference type="ARBA" id="ARBA00023002"/>
    </source>
</evidence>
<evidence type="ECO:0000256" key="4">
    <source>
        <dbReference type="ARBA" id="ARBA00012173"/>
    </source>
</evidence>
<dbReference type="PANTHER" id="PTHR42716:SF2">
    <property type="entry name" value="L-ASPARTATE OXIDASE, CHLOROPLASTIC"/>
    <property type="match status" value="1"/>
</dbReference>
<sequence>MARQRIKTDFAVIGSGLAGLNFALRVAEKGEVIVLTKKYKTDANTNYAQGGIAAVFGPDDSFESHIEDTVKAGAGISNHEAVRVMVEEGPKLVKELMDIGVEFSTRKVDGKEVLDLWQEGGHSHRRILHAQDLTGREIERALLARVREQSNIRIFENFFVIDLAVDDGRCVGVYAIDEQTNEMIIISAGVVMLAAGGGGQVYLHTTNPPIATGDGIAIGFNAGCSVGNLEFVQFHPTTLYSRKPRERNLLISEAVRGEGGILIDKRGRRFMEEIHPDKELAPRDVVARAIDRVLKETGDEYVFLDIRHIPAEKIKEKFPNIYRMCLEENIDITREPIPVVPAAHYLCGGVATDLWGKTELDGLYAAGEVAYTGVHGANRLASNSLLEALVFSSRAARASLEDFKPAEPENIPEYRVDKCCPDGEEVVVAHLVKEIKHTMWDYVGIVRSDARLEKALKRFPIILEDIQEVIDSGGVSRRSLEARNMAILGYLITHSAYQRKESRGLHYNRDHPETLHLFKKTTILKKEELWNLP</sequence>
<name>A0A7C0VB46_UNCW3</name>
<gene>
    <name evidence="15" type="primary">nadB</name>
    <name evidence="15" type="ORF">ENF18_02215</name>
</gene>
<dbReference type="Gene3D" id="1.20.58.100">
    <property type="entry name" value="Fumarate reductase/succinate dehydrogenase flavoprotein-like, C-terminal domain"/>
    <property type="match status" value="1"/>
</dbReference>
<dbReference type="InterPro" id="IPR037099">
    <property type="entry name" value="Fum_R/Succ_DH_flav-like_C_sf"/>
</dbReference>
<comment type="subcellular location">
    <subcellularLocation>
        <location evidence="12">Cytoplasm</location>
    </subcellularLocation>
</comment>
<dbReference type="Gene3D" id="3.90.700.10">
    <property type="entry name" value="Succinate dehydrogenase/fumarate reductase flavoprotein, catalytic domain"/>
    <property type="match status" value="1"/>
</dbReference>
<evidence type="ECO:0000256" key="3">
    <source>
        <dbReference type="ARBA" id="ARBA00008562"/>
    </source>
</evidence>
<keyword evidence="7 12" id="KW-0274">FAD</keyword>
<evidence type="ECO:0000256" key="6">
    <source>
        <dbReference type="ARBA" id="ARBA00022642"/>
    </source>
</evidence>
<evidence type="ECO:0000256" key="9">
    <source>
        <dbReference type="ARBA" id="ARBA00048305"/>
    </source>
</evidence>
<dbReference type="InterPro" id="IPR036188">
    <property type="entry name" value="FAD/NAD-bd_sf"/>
</dbReference>